<accession>A0AA36EFU4</accession>
<keyword evidence="4" id="KW-0964">Secreted</keyword>
<dbReference type="InterPro" id="IPR006626">
    <property type="entry name" value="PbH1"/>
</dbReference>
<evidence type="ECO:0000256" key="4">
    <source>
        <dbReference type="ARBA" id="ARBA00022525"/>
    </source>
</evidence>
<gene>
    <name evidence="10" type="ORF">LSALG_LOCUS33817</name>
</gene>
<dbReference type="SUPFAM" id="SSF51126">
    <property type="entry name" value="Pectin lyase-like"/>
    <property type="match status" value="1"/>
</dbReference>
<keyword evidence="11" id="KW-1185">Reference proteome</keyword>
<evidence type="ECO:0000256" key="8">
    <source>
        <dbReference type="RuleBase" id="RU361169"/>
    </source>
</evidence>
<keyword evidence="5 8" id="KW-0378">Hydrolase</keyword>
<dbReference type="AlphaFoldDB" id="A0AA36EFU4"/>
<sequence length="490" mass="53323">MYTEKSIQQAICCLFLIAYIARSHAAVVNIKSKGAKGDGITDDGQAIVSAWNEACRREAPSSVLIPPGTYMVFPPIDLIGPCKGPIKIKATEAIIKAPPELEKFTTTYWIAIRNVSKLTMIGGTYDGQGEQTWLQNLCPDGGPGPCPLPVNLQFTNVTNSLLQHITSTDSKFFHMSVNTDGIQIGRLSGVNITNSVMRTNDDCISIGQGCRNIRIKNIMCGPGDGIGIGSLGRRANEEPVQGIWIKNVTMTGTENGLRIKTWPTSFPGSVSDLHYEDIIMHNVSFPIFFDQQFCPLNNCQNGTASNVSISNVSFRNIRGTSATKVALKFDCSADVPCKNIKVADINLTYEGPEGGPATSECANIKPKVVGHVVPPACPGKRPIEVTVEKLQFLKRVQEFVLNPKPPLEMIDVLVVAVISAIATAPAVVMVHATTAPNPEYTTWKERDKFVLLWFKSTFTDHALALAVRSTSSRAAWQTIEKLFQAQTRAC</sequence>
<comment type="subcellular location">
    <subcellularLocation>
        <location evidence="1">Secreted</location>
        <location evidence="1">Cell wall</location>
    </subcellularLocation>
</comment>
<keyword evidence="6 8" id="KW-0326">Glycosidase</keyword>
<evidence type="ECO:0000256" key="1">
    <source>
        <dbReference type="ARBA" id="ARBA00004191"/>
    </source>
</evidence>
<organism evidence="10 11">
    <name type="scientific">Lactuca saligna</name>
    <name type="common">Willowleaf lettuce</name>
    <dbReference type="NCBI Taxonomy" id="75948"/>
    <lineage>
        <taxon>Eukaryota</taxon>
        <taxon>Viridiplantae</taxon>
        <taxon>Streptophyta</taxon>
        <taxon>Embryophyta</taxon>
        <taxon>Tracheophyta</taxon>
        <taxon>Spermatophyta</taxon>
        <taxon>Magnoliopsida</taxon>
        <taxon>eudicotyledons</taxon>
        <taxon>Gunneridae</taxon>
        <taxon>Pentapetalae</taxon>
        <taxon>asterids</taxon>
        <taxon>campanulids</taxon>
        <taxon>Asterales</taxon>
        <taxon>Asteraceae</taxon>
        <taxon>Cichorioideae</taxon>
        <taxon>Cichorieae</taxon>
        <taxon>Lactucinae</taxon>
        <taxon>Lactuca</taxon>
    </lineage>
</organism>
<name>A0AA36EFU4_LACSI</name>
<feature type="chain" id="PRO_5041235657" description="Polygalacturonase" evidence="9">
    <location>
        <begin position="26"/>
        <end position="490"/>
    </location>
</feature>
<protein>
    <recommendedName>
        <fullName evidence="12">Polygalacturonase</fullName>
    </recommendedName>
</protein>
<dbReference type="Gene3D" id="2.160.20.10">
    <property type="entry name" value="Single-stranded right-handed beta-helix, Pectin lyase-like"/>
    <property type="match status" value="2"/>
</dbReference>
<evidence type="ECO:0000256" key="7">
    <source>
        <dbReference type="ARBA" id="ARBA00023316"/>
    </source>
</evidence>
<dbReference type="InterPro" id="IPR000743">
    <property type="entry name" value="Glyco_hydro_28"/>
</dbReference>
<keyword evidence="9" id="KW-0732">Signal</keyword>
<dbReference type="InterPro" id="IPR011050">
    <property type="entry name" value="Pectin_lyase_fold/virulence"/>
</dbReference>
<proteinExistence type="inferred from homology"/>
<keyword evidence="7" id="KW-0961">Cell wall biogenesis/degradation</keyword>
<evidence type="ECO:0000256" key="6">
    <source>
        <dbReference type="ARBA" id="ARBA00023295"/>
    </source>
</evidence>
<dbReference type="PANTHER" id="PTHR31375">
    <property type="match status" value="1"/>
</dbReference>
<evidence type="ECO:0000256" key="2">
    <source>
        <dbReference type="ARBA" id="ARBA00008834"/>
    </source>
</evidence>
<dbReference type="Pfam" id="PF00295">
    <property type="entry name" value="Glyco_hydro_28"/>
    <property type="match status" value="1"/>
</dbReference>
<keyword evidence="3" id="KW-0134">Cell wall</keyword>
<dbReference type="InterPro" id="IPR012334">
    <property type="entry name" value="Pectin_lyas_fold"/>
</dbReference>
<evidence type="ECO:0000256" key="5">
    <source>
        <dbReference type="ARBA" id="ARBA00022801"/>
    </source>
</evidence>
<evidence type="ECO:0000313" key="11">
    <source>
        <dbReference type="Proteomes" id="UP001177003"/>
    </source>
</evidence>
<dbReference type="GO" id="GO:0071555">
    <property type="term" value="P:cell wall organization"/>
    <property type="evidence" value="ECO:0007669"/>
    <property type="project" value="UniProtKB-KW"/>
</dbReference>
<evidence type="ECO:0000256" key="9">
    <source>
        <dbReference type="SAM" id="SignalP"/>
    </source>
</evidence>
<dbReference type="EMBL" id="OX465083">
    <property type="protein sequence ID" value="CAI9294853.1"/>
    <property type="molecule type" value="Genomic_DNA"/>
</dbReference>
<evidence type="ECO:0000313" key="10">
    <source>
        <dbReference type="EMBL" id="CAI9294853.1"/>
    </source>
</evidence>
<dbReference type="Proteomes" id="UP001177003">
    <property type="component" value="Chromosome 7"/>
</dbReference>
<dbReference type="SMART" id="SM00710">
    <property type="entry name" value="PbH1"/>
    <property type="match status" value="6"/>
</dbReference>
<reference evidence="10" key="1">
    <citation type="submission" date="2023-04" db="EMBL/GenBank/DDBJ databases">
        <authorList>
            <person name="Vijverberg K."/>
            <person name="Xiong W."/>
            <person name="Schranz E."/>
        </authorList>
    </citation>
    <scope>NUCLEOTIDE SEQUENCE</scope>
</reference>
<feature type="signal peptide" evidence="9">
    <location>
        <begin position="1"/>
        <end position="25"/>
    </location>
</feature>
<evidence type="ECO:0008006" key="12">
    <source>
        <dbReference type="Google" id="ProtNLM"/>
    </source>
</evidence>
<dbReference type="GO" id="GO:0005975">
    <property type="term" value="P:carbohydrate metabolic process"/>
    <property type="evidence" value="ECO:0007669"/>
    <property type="project" value="InterPro"/>
</dbReference>
<comment type="similarity">
    <text evidence="2 8">Belongs to the glycosyl hydrolase 28 family.</text>
</comment>
<dbReference type="GO" id="GO:0004650">
    <property type="term" value="F:polygalacturonase activity"/>
    <property type="evidence" value="ECO:0007669"/>
    <property type="project" value="InterPro"/>
</dbReference>
<evidence type="ECO:0000256" key="3">
    <source>
        <dbReference type="ARBA" id="ARBA00022512"/>
    </source>
</evidence>